<comment type="subcellular location">
    <subcellularLocation>
        <location evidence="2">Gas vesicle</location>
    </subcellularLocation>
</comment>
<gene>
    <name evidence="4" type="ORF">FCI23_41975</name>
</gene>
<evidence type="ECO:0000313" key="4">
    <source>
        <dbReference type="EMBL" id="TKA00753.1"/>
    </source>
</evidence>
<evidence type="ECO:0000256" key="3">
    <source>
        <dbReference type="ARBA" id="ARBA00035643"/>
    </source>
</evidence>
<dbReference type="Proteomes" id="UP000305778">
    <property type="component" value="Unassembled WGS sequence"/>
</dbReference>
<evidence type="ECO:0000256" key="1">
    <source>
        <dbReference type="ARBA" id="ARBA00022987"/>
    </source>
</evidence>
<comment type="similarity">
    <text evidence="3">Belongs to the gas vesicle GvpF/GvpL family.</text>
</comment>
<dbReference type="InterPro" id="IPR009430">
    <property type="entry name" value="GvpL/GvpF"/>
</dbReference>
<dbReference type="RefSeq" id="WP_136729344.1">
    <property type="nucleotide sequence ID" value="NZ_SUMC01000080.1"/>
</dbReference>
<reference evidence="4 5" key="1">
    <citation type="submission" date="2019-04" db="EMBL/GenBank/DDBJ databases">
        <title>Streptomyces oryziradicis sp. nov., a novel actinomycete isolated from rhizosphere soil of rice (Oryza sativa L.).</title>
        <authorList>
            <person name="Li C."/>
        </authorList>
    </citation>
    <scope>NUCLEOTIDE SEQUENCE [LARGE SCALE GENOMIC DNA]</scope>
    <source>
        <strain evidence="4 5">NEAU-C40</strain>
    </source>
</reference>
<organism evidence="4 5">
    <name type="scientific">Actinacidiphila oryziradicis</name>
    <dbReference type="NCBI Taxonomy" id="2571141"/>
    <lineage>
        <taxon>Bacteria</taxon>
        <taxon>Bacillati</taxon>
        <taxon>Actinomycetota</taxon>
        <taxon>Actinomycetes</taxon>
        <taxon>Kitasatosporales</taxon>
        <taxon>Streptomycetaceae</taxon>
        <taxon>Actinacidiphila</taxon>
    </lineage>
</organism>
<evidence type="ECO:0000313" key="5">
    <source>
        <dbReference type="Proteomes" id="UP000305778"/>
    </source>
</evidence>
<dbReference type="PANTHER" id="PTHR36852:SF1">
    <property type="entry name" value="PROTEIN GVPL 2"/>
    <property type="match status" value="1"/>
</dbReference>
<sequence>MSTYVYAIAGVGHPLRLDGVRGVGEPAREIRVLGAGPLGVVASDAPDGLRAKRRDLLAHQRVLDRLLEDGTVLPMRFGLVAADDEAVVAAIAGGSEGYAERLAEIDGCREYNVKVTRSEDDLLRQVIEEVPEARRLNDLTRAHPADHGQKMALGEILAGEVRARQDHDAREILAHLAPCAVRHSEGEPTGSCFLSTSFLVSRDQAPAFVQAVQEEAERRDDFYSFKLNGPLPPYSFV</sequence>
<dbReference type="EMBL" id="SUMC01000080">
    <property type="protein sequence ID" value="TKA00753.1"/>
    <property type="molecule type" value="Genomic_DNA"/>
</dbReference>
<dbReference type="GO" id="GO:0031411">
    <property type="term" value="C:gas vesicle"/>
    <property type="evidence" value="ECO:0007669"/>
    <property type="project" value="UniProtKB-SubCell"/>
</dbReference>
<comment type="caution">
    <text evidence="4">The sequence shown here is derived from an EMBL/GenBank/DDBJ whole genome shotgun (WGS) entry which is preliminary data.</text>
</comment>
<keyword evidence="5" id="KW-1185">Reference proteome</keyword>
<dbReference type="GO" id="GO:0031412">
    <property type="term" value="P:gas vesicle organization"/>
    <property type="evidence" value="ECO:0007669"/>
    <property type="project" value="InterPro"/>
</dbReference>
<dbReference type="AlphaFoldDB" id="A0A4U0RYH3"/>
<protein>
    <submittedName>
        <fullName evidence="4">GvpL/GvpF family gas vesicle protein</fullName>
    </submittedName>
</protein>
<dbReference type="PANTHER" id="PTHR36852">
    <property type="entry name" value="PROTEIN GVPL 2"/>
    <property type="match status" value="1"/>
</dbReference>
<evidence type="ECO:0000256" key="2">
    <source>
        <dbReference type="ARBA" id="ARBA00035108"/>
    </source>
</evidence>
<keyword evidence="1" id="KW-0304">Gas vesicle</keyword>
<dbReference type="OrthoDB" id="4864106at2"/>
<proteinExistence type="inferred from homology"/>
<name>A0A4U0RYH3_9ACTN</name>
<accession>A0A4U0RYH3</accession>
<dbReference type="Pfam" id="PF06386">
    <property type="entry name" value="GvpL_GvpF"/>
    <property type="match status" value="1"/>
</dbReference>